<dbReference type="Gene3D" id="3.90.550.10">
    <property type="entry name" value="Spore Coat Polysaccharide Biosynthesis Protein SpsA, Chain A"/>
    <property type="match status" value="2"/>
</dbReference>
<proteinExistence type="predicted"/>
<dbReference type="Proteomes" id="UP001055156">
    <property type="component" value="Unassembled WGS sequence"/>
</dbReference>
<dbReference type="EMBL" id="BPQV01000001">
    <property type="protein sequence ID" value="GJE25423.1"/>
    <property type="molecule type" value="Genomic_DNA"/>
</dbReference>
<dbReference type="InterPro" id="IPR001173">
    <property type="entry name" value="Glyco_trans_2-like"/>
</dbReference>
<name>A0ABQ4T1N5_METOR</name>
<reference evidence="2" key="2">
    <citation type="submission" date="2021-08" db="EMBL/GenBank/DDBJ databases">
        <authorList>
            <person name="Tani A."/>
            <person name="Ola A."/>
            <person name="Ogura Y."/>
            <person name="Katsura K."/>
            <person name="Hayashi T."/>
        </authorList>
    </citation>
    <scope>NUCLEOTIDE SEQUENCE</scope>
    <source>
        <strain evidence="2">NBRC 15689</strain>
    </source>
</reference>
<dbReference type="PANTHER" id="PTHR43179:SF7">
    <property type="entry name" value="RHAMNOSYLTRANSFERASE WBBL"/>
    <property type="match status" value="1"/>
</dbReference>
<gene>
    <name evidence="2" type="ORF">LKMONMHP_0261</name>
</gene>
<dbReference type="Pfam" id="PF00535">
    <property type="entry name" value="Glycos_transf_2"/>
    <property type="match status" value="1"/>
</dbReference>
<dbReference type="PANTHER" id="PTHR43179">
    <property type="entry name" value="RHAMNOSYLTRANSFERASE WBBL"/>
    <property type="match status" value="1"/>
</dbReference>
<organism evidence="2 3">
    <name type="scientific">Methylobacterium organophilum</name>
    <dbReference type="NCBI Taxonomy" id="410"/>
    <lineage>
        <taxon>Bacteria</taxon>
        <taxon>Pseudomonadati</taxon>
        <taxon>Pseudomonadota</taxon>
        <taxon>Alphaproteobacteria</taxon>
        <taxon>Hyphomicrobiales</taxon>
        <taxon>Methylobacteriaceae</taxon>
        <taxon>Methylobacterium</taxon>
    </lineage>
</organism>
<protein>
    <recommendedName>
        <fullName evidence="1">Glycosyltransferase 2-like domain-containing protein</fullName>
    </recommendedName>
</protein>
<dbReference type="InterPro" id="IPR029044">
    <property type="entry name" value="Nucleotide-diphossugar_trans"/>
</dbReference>
<accession>A0ABQ4T1N5</accession>
<sequence>MGIFGARPARIRPARGLSRSAEGHWQTAEDTASLVLETDPPAHRLSGRWVRLRTDLRAIGEAPLALTLAFEAEESALHIRPSQTGMGSEDVLRLPRGLRRIGIEAAGLGAFHLTIVHVEPLAPPQVAYHLARRILLQLPPGERSPARLLRRAFGLIRTVPPRELLRRLARGAGPKQAAASYDAWIAAVEAPATPSPMAMEAAARTFRLKTRFSLIAWVEDAGAARTLAENLVAQGYGEWELLLCCPASAMPDLDVGDPRIKLRPRTLEPGRVAVLNGALAQASGAYTAFVEDGDRLPPQALFALARLIEADPEADLVYTDEDRMTAAGGRDAPFFKPDWSPETFEAVPYLGQFLLYRTALLREVGGYREGFEGALDYDLALRVTERTNRVRHLAQVLCHRAADAASSTLGSDAARRALAERRARTGRLGAAPLVSIVIPSAGRDSLVRGASVNLLANCLASLRERSTYPHIEIVVVEHGALPAPARAAMKATQARSVPYPDPVFNFAAKMNRGAAAARGEVLVFLNDDIEVITPDWIEAMLSLLQIPEVGVVGAKLVYEGGALQHVGVVFGDGLPDHVRRGFPGSDPGYGFSNIANRNYLAVTGACMMVRRRDFEAVSGFDEGFPVNYNDVDLCLQIGARGQRTVFCAQAVLTHFESRNRVPTVDPREQARFRARWGTRLARDPYYPRWFGTRLPAFELDSERFRIPLPNE</sequence>
<dbReference type="RefSeq" id="WP_238309375.1">
    <property type="nucleotide sequence ID" value="NZ_BPQV01000001.1"/>
</dbReference>
<keyword evidence="3" id="KW-1185">Reference proteome</keyword>
<evidence type="ECO:0000313" key="3">
    <source>
        <dbReference type="Proteomes" id="UP001055156"/>
    </source>
</evidence>
<reference evidence="2" key="1">
    <citation type="journal article" date="2021" name="Front. Microbiol.">
        <title>Comprehensive Comparative Genomics and Phenotyping of Methylobacterium Species.</title>
        <authorList>
            <person name="Alessa O."/>
            <person name="Ogura Y."/>
            <person name="Fujitani Y."/>
            <person name="Takami H."/>
            <person name="Hayashi T."/>
            <person name="Sahin N."/>
            <person name="Tani A."/>
        </authorList>
    </citation>
    <scope>NUCLEOTIDE SEQUENCE</scope>
    <source>
        <strain evidence="2">NBRC 15689</strain>
    </source>
</reference>
<dbReference type="SUPFAM" id="SSF53448">
    <property type="entry name" value="Nucleotide-diphospho-sugar transferases"/>
    <property type="match status" value="2"/>
</dbReference>
<evidence type="ECO:0000313" key="2">
    <source>
        <dbReference type="EMBL" id="GJE25423.1"/>
    </source>
</evidence>
<comment type="caution">
    <text evidence="2">The sequence shown here is derived from an EMBL/GenBank/DDBJ whole genome shotgun (WGS) entry which is preliminary data.</text>
</comment>
<evidence type="ECO:0000259" key="1">
    <source>
        <dbReference type="Pfam" id="PF00535"/>
    </source>
</evidence>
<feature type="domain" description="Glycosyltransferase 2-like" evidence="1">
    <location>
        <begin position="452"/>
        <end position="612"/>
    </location>
</feature>